<evidence type="ECO:0000256" key="3">
    <source>
        <dbReference type="ARBA" id="ARBA00004906"/>
    </source>
</evidence>
<dbReference type="InterPro" id="IPR027370">
    <property type="entry name" value="Znf-RING_euk"/>
</dbReference>
<evidence type="ECO:0000256" key="8">
    <source>
        <dbReference type="ARBA" id="ARBA00022723"/>
    </source>
</evidence>
<dbReference type="InterPro" id="IPR000315">
    <property type="entry name" value="Znf_B-box"/>
</dbReference>
<dbReference type="SUPFAM" id="SSF57845">
    <property type="entry name" value="B-box zinc-binding domain"/>
    <property type="match status" value="1"/>
</dbReference>
<dbReference type="CDD" id="cd19761">
    <property type="entry name" value="Bbox2_TRIM5-like"/>
    <property type="match status" value="1"/>
</dbReference>
<dbReference type="InterPro" id="IPR013083">
    <property type="entry name" value="Znf_RING/FYVE/PHD"/>
</dbReference>
<dbReference type="EMBL" id="NBAG03000219">
    <property type="protein sequence ID" value="PNI79687.1"/>
    <property type="molecule type" value="Genomic_DNA"/>
</dbReference>
<evidence type="ECO:0000256" key="11">
    <source>
        <dbReference type="ARBA" id="ARBA00022833"/>
    </source>
</evidence>
<evidence type="ECO:0000256" key="12">
    <source>
        <dbReference type="ARBA" id="ARBA00023054"/>
    </source>
</evidence>
<evidence type="ECO:0000256" key="7">
    <source>
        <dbReference type="ARBA" id="ARBA00022679"/>
    </source>
</evidence>
<keyword evidence="7" id="KW-0808">Transferase</keyword>
<dbReference type="FunFam" id="3.30.40.10:FF:000144">
    <property type="entry name" value="Tripartite motif-containing 5 (Predicted)"/>
    <property type="match status" value="1"/>
</dbReference>
<evidence type="ECO:0000259" key="15">
    <source>
        <dbReference type="PROSITE" id="PS50119"/>
    </source>
</evidence>
<comment type="caution">
    <text evidence="16">The sequence shown here is derived from an EMBL/GenBank/DDBJ whole genome shotgun (WGS) entry which is preliminary data.</text>
</comment>
<keyword evidence="11" id="KW-0862">Zinc</keyword>
<dbReference type="InterPro" id="IPR001841">
    <property type="entry name" value="Znf_RING"/>
</dbReference>
<dbReference type="CDD" id="cd16591">
    <property type="entry name" value="RING-HC_TRIM5-like_C-IV"/>
    <property type="match status" value="1"/>
</dbReference>
<feature type="domain" description="RING-type" evidence="14">
    <location>
        <begin position="15"/>
        <end position="60"/>
    </location>
</feature>
<accession>A0A2J8P6Q0</accession>
<dbReference type="GO" id="GO:0008270">
    <property type="term" value="F:zinc ion binding"/>
    <property type="evidence" value="ECO:0007669"/>
    <property type="project" value="UniProtKB-KW"/>
</dbReference>
<name>A0A2J8P6Q0_PANTR</name>
<dbReference type="FunFam" id="3.30.160.60:FF:000386">
    <property type="entry name" value="Tripartite motif-containing 5 (Predicted)"/>
    <property type="match status" value="1"/>
</dbReference>
<evidence type="ECO:0000256" key="2">
    <source>
        <dbReference type="ARBA" id="ARBA00004496"/>
    </source>
</evidence>
<dbReference type="InterPro" id="IPR017907">
    <property type="entry name" value="Znf_RING_CS"/>
</dbReference>
<dbReference type="GO" id="GO:0061630">
    <property type="term" value="F:ubiquitin protein ligase activity"/>
    <property type="evidence" value="ECO:0007669"/>
    <property type="project" value="UniProtKB-EC"/>
</dbReference>
<evidence type="ECO:0000256" key="6">
    <source>
        <dbReference type="ARBA" id="ARBA00022490"/>
    </source>
</evidence>
<dbReference type="GO" id="GO:0042802">
    <property type="term" value="F:identical protein binding"/>
    <property type="evidence" value="ECO:0007669"/>
    <property type="project" value="UniProtKB-ARBA"/>
</dbReference>
<sequence length="305" mass="34825">MDFSVKVDIEKEVTCPICLELLTEPLSLDCGHSFCQACITTKIKESVIISRGESSCPVCQTRFQPGNLRPNRHLANIVERVKEVKMSPQEGQKRDVCEPHGKKLQIFCKEDGKVICWVCELSPEHQGHQTFRINEVVKECQNYIQIERQKILKGFNEMRVILDNEEQRELQKLEEGEVNVLDNLAAATDQLVQQRQDASTLISDLQRRLRGSSVEMLQDVIDVMKRSESWTLKKPKSVSKKLKSVFRVPDLSGMLQVLKELTDVQYYWVDVMLNPGSATSNVAISVDQRQVKTVRTCTFKNSNPC</sequence>
<dbReference type="SUPFAM" id="SSF57850">
    <property type="entry name" value="RING/U-box"/>
    <property type="match status" value="1"/>
</dbReference>
<protein>
    <recommendedName>
        <fullName evidence="5">RING-type E3 ubiquitin transferase</fullName>
        <ecNumber evidence="5">2.3.2.27</ecNumber>
    </recommendedName>
</protein>
<evidence type="ECO:0000256" key="5">
    <source>
        <dbReference type="ARBA" id="ARBA00012483"/>
    </source>
</evidence>
<dbReference type="GO" id="GO:0010468">
    <property type="term" value="P:regulation of gene expression"/>
    <property type="evidence" value="ECO:0007669"/>
    <property type="project" value="UniProtKB-ARBA"/>
</dbReference>
<dbReference type="SMART" id="SM00336">
    <property type="entry name" value="BBOX"/>
    <property type="match status" value="1"/>
</dbReference>
<dbReference type="SMART" id="SM00184">
    <property type="entry name" value="RING"/>
    <property type="match status" value="1"/>
</dbReference>
<dbReference type="PROSITE" id="PS50119">
    <property type="entry name" value="ZF_BBOX"/>
    <property type="match status" value="1"/>
</dbReference>
<evidence type="ECO:0000256" key="10">
    <source>
        <dbReference type="ARBA" id="ARBA00022786"/>
    </source>
</evidence>
<gene>
    <name evidence="16" type="ORF">CK820_G0005943</name>
</gene>
<reference evidence="16 17" key="1">
    <citation type="submission" date="2017-12" db="EMBL/GenBank/DDBJ databases">
        <title>High-resolution comparative analysis of great ape genomes.</title>
        <authorList>
            <person name="Pollen A."/>
            <person name="Hastie A."/>
            <person name="Hormozdiari F."/>
            <person name="Dougherty M."/>
            <person name="Liu R."/>
            <person name="Chaisson M."/>
            <person name="Hoppe E."/>
            <person name="Hill C."/>
            <person name="Pang A."/>
            <person name="Hillier L."/>
            <person name="Baker C."/>
            <person name="Armstrong J."/>
            <person name="Shendure J."/>
            <person name="Paten B."/>
            <person name="Wilson R."/>
            <person name="Chao H."/>
            <person name="Schneider V."/>
            <person name="Ventura M."/>
            <person name="Kronenberg Z."/>
            <person name="Murali S."/>
            <person name="Gordon D."/>
            <person name="Cantsilieris S."/>
            <person name="Munson K."/>
            <person name="Nelson B."/>
            <person name="Raja A."/>
            <person name="Underwood J."/>
            <person name="Diekhans M."/>
            <person name="Fiddes I."/>
            <person name="Haussler D."/>
            <person name="Eichler E."/>
        </authorList>
    </citation>
    <scope>NUCLEOTIDE SEQUENCE [LARGE SCALE GENOMIC DNA]</scope>
    <source>
        <strain evidence="16">Yerkes chimp pedigree #C0471</strain>
    </source>
</reference>
<evidence type="ECO:0000256" key="4">
    <source>
        <dbReference type="ARBA" id="ARBA00008518"/>
    </source>
</evidence>
<dbReference type="Pfam" id="PF00643">
    <property type="entry name" value="zf-B_box"/>
    <property type="match status" value="1"/>
</dbReference>
<dbReference type="Gene3D" id="3.30.160.60">
    <property type="entry name" value="Classic Zinc Finger"/>
    <property type="match status" value="1"/>
</dbReference>
<evidence type="ECO:0000256" key="13">
    <source>
        <dbReference type="PROSITE-ProRule" id="PRU00024"/>
    </source>
</evidence>
<dbReference type="Gene3D" id="3.30.40.10">
    <property type="entry name" value="Zinc/RING finger domain, C3HC4 (zinc finger)"/>
    <property type="match status" value="1"/>
</dbReference>
<evidence type="ECO:0000313" key="16">
    <source>
        <dbReference type="EMBL" id="PNI79687.1"/>
    </source>
</evidence>
<feature type="domain" description="B box-type" evidence="15">
    <location>
        <begin position="92"/>
        <end position="133"/>
    </location>
</feature>
<keyword evidence="10" id="KW-0833">Ubl conjugation pathway</keyword>
<keyword evidence="12" id="KW-0175">Coiled coil</keyword>
<keyword evidence="9 13" id="KW-0863">Zinc-finger</keyword>
<dbReference type="PROSITE" id="PS50089">
    <property type="entry name" value="ZF_RING_2"/>
    <property type="match status" value="1"/>
</dbReference>
<comment type="subcellular location">
    <subcellularLocation>
        <location evidence="2">Cytoplasm</location>
    </subcellularLocation>
</comment>
<dbReference type="EC" id="2.3.2.27" evidence="5"/>
<evidence type="ECO:0000259" key="14">
    <source>
        <dbReference type="PROSITE" id="PS50089"/>
    </source>
</evidence>
<dbReference type="PROSITE" id="PS00518">
    <property type="entry name" value="ZF_RING_1"/>
    <property type="match status" value="1"/>
</dbReference>
<dbReference type="GO" id="GO:0005737">
    <property type="term" value="C:cytoplasm"/>
    <property type="evidence" value="ECO:0007669"/>
    <property type="project" value="UniProtKB-SubCell"/>
</dbReference>
<comment type="similarity">
    <text evidence="4">Belongs to the TRIM/RBCC family.</text>
</comment>
<dbReference type="Proteomes" id="UP000236370">
    <property type="component" value="Unassembled WGS sequence"/>
</dbReference>
<evidence type="ECO:0000256" key="9">
    <source>
        <dbReference type="ARBA" id="ARBA00022771"/>
    </source>
</evidence>
<organism evidence="16 17">
    <name type="scientific">Pan troglodytes</name>
    <name type="common">Chimpanzee</name>
    <dbReference type="NCBI Taxonomy" id="9598"/>
    <lineage>
        <taxon>Eukaryota</taxon>
        <taxon>Metazoa</taxon>
        <taxon>Chordata</taxon>
        <taxon>Craniata</taxon>
        <taxon>Vertebrata</taxon>
        <taxon>Euteleostomi</taxon>
        <taxon>Mammalia</taxon>
        <taxon>Eutheria</taxon>
        <taxon>Euarchontoglires</taxon>
        <taxon>Primates</taxon>
        <taxon>Haplorrhini</taxon>
        <taxon>Catarrhini</taxon>
        <taxon>Hominidae</taxon>
        <taxon>Pan</taxon>
    </lineage>
</organism>
<evidence type="ECO:0000313" key="17">
    <source>
        <dbReference type="Proteomes" id="UP000236370"/>
    </source>
</evidence>
<keyword evidence="6" id="KW-0963">Cytoplasm</keyword>
<keyword evidence="8" id="KW-0479">Metal-binding</keyword>
<dbReference type="GO" id="GO:0080090">
    <property type="term" value="P:regulation of primary metabolic process"/>
    <property type="evidence" value="ECO:0007669"/>
    <property type="project" value="UniProtKB-ARBA"/>
</dbReference>
<proteinExistence type="inferred from homology"/>
<dbReference type="PANTHER" id="PTHR24103">
    <property type="entry name" value="E3 UBIQUITIN-PROTEIN LIGASE TRIM"/>
    <property type="match status" value="1"/>
</dbReference>
<comment type="pathway">
    <text evidence="3">Protein modification; protein ubiquitination.</text>
</comment>
<dbReference type="Pfam" id="PF13445">
    <property type="entry name" value="zf-RING_UBOX"/>
    <property type="match status" value="1"/>
</dbReference>
<dbReference type="AlphaFoldDB" id="A0A2J8P6Q0"/>
<evidence type="ECO:0000256" key="1">
    <source>
        <dbReference type="ARBA" id="ARBA00000900"/>
    </source>
</evidence>
<comment type="catalytic activity">
    <reaction evidence="1">
        <text>S-ubiquitinyl-[E2 ubiquitin-conjugating enzyme]-L-cysteine + [acceptor protein]-L-lysine = [E2 ubiquitin-conjugating enzyme]-L-cysteine + N(6)-ubiquitinyl-[acceptor protein]-L-lysine.</text>
        <dbReference type="EC" id="2.3.2.27"/>
    </reaction>
</comment>
<dbReference type="InterPro" id="IPR050143">
    <property type="entry name" value="TRIM/RBCC"/>
</dbReference>
<feature type="non-terminal residue" evidence="16">
    <location>
        <position position="305"/>
    </location>
</feature>